<protein>
    <submittedName>
        <fullName evidence="2">Uncharacterized protein</fullName>
    </submittedName>
</protein>
<proteinExistence type="predicted"/>
<dbReference type="Proteomes" id="UP000575469">
    <property type="component" value="Unassembled WGS sequence"/>
</dbReference>
<evidence type="ECO:0000313" key="3">
    <source>
        <dbReference type="Proteomes" id="UP000575469"/>
    </source>
</evidence>
<dbReference type="AlphaFoldDB" id="A0A848NZ81"/>
<keyword evidence="1" id="KW-0472">Membrane</keyword>
<feature type="transmembrane region" description="Helical" evidence="1">
    <location>
        <begin position="20"/>
        <end position="41"/>
    </location>
</feature>
<dbReference type="RefSeq" id="WP_169339125.1">
    <property type="nucleotide sequence ID" value="NZ_JABBZM010000002.1"/>
</dbReference>
<accession>A0A848NZ81</accession>
<feature type="transmembrane region" description="Helical" evidence="1">
    <location>
        <begin position="82"/>
        <end position="104"/>
    </location>
</feature>
<dbReference type="EMBL" id="JABBZM010000002">
    <property type="protein sequence ID" value="NMV36768.1"/>
    <property type="molecule type" value="Genomic_DNA"/>
</dbReference>
<reference evidence="2 3" key="1">
    <citation type="submission" date="2020-04" db="EMBL/GenBank/DDBJ databases">
        <title>Ralstonia insidiosa genome sequencing and assembly.</title>
        <authorList>
            <person name="Martins R.C.R."/>
            <person name="Perdigao-Neto L.V."/>
            <person name="Levin A.S.S."/>
            <person name="Costa S.F."/>
        </authorList>
    </citation>
    <scope>NUCLEOTIDE SEQUENCE [LARGE SCALE GENOMIC DNA]</scope>
    <source>
        <strain evidence="2 3">5047</strain>
    </source>
</reference>
<gene>
    <name evidence="2" type="ORF">HGR00_02465</name>
</gene>
<organism evidence="2 3">
    <name type="scientific">Ralstonia insidiosa</name>
    <dbReference type="NCBI Taxonomy" id="190721"/>
    <lineage>
        <taxon>Bacteria</taxon>
        <taxon>Pseudomonadati</taxon>
        <taxon>Pseudomonadota</taxon>
        <taxon>Betaproteobacteria</taxon>
        <taxon>Burkholderiales</taxon>
        <taxon>Burkholderiaceae</taxon>
        <taxon>Ralstonia</taxon>
    </lineage>
</organism>
<evidence type="ECO:0000256" key="1">
    <source>
        <dbReference type="SAM" id="Phobius"/>
    </source>
</evidence>
<name>A0A848NZ81_9RALS</name>
<feature type="transmembrane region" description="Helical" evidence="1">
    <location>
        <begin position="48"/>
        <end position="70"/>
    </location>
</feature>
<keyword evidence="1" id="KW-0812">Transmembrane</keyword>
<evidence type="ECO:0000313" key="2">
    <source>
        <dbReference type="EMBL" id="NMV36768.1"/>
    </source>
</evidence>
<comment type="caution">
    <text evidence="2">The sequence shown here is derived from an EMBL/GenBank/DDBJ whole genome shotgun (WGS) entry which is preliminary data.</text>
</comment>
<keyword evidence="1" id="KW-1133">Transmembrane helix</keyword>
<sequence>MSEPISGSAASVAGWKLLGGLAGIGAIGAALASIVVMCITTPRSPREWAVGLISTVVGSIGGGSVVIQRFGLQSWAHEPTGLVAMLGLVFACGLPAWAIVRWLFNYIAKRQGAGLDDVVADVKRGMQ</sequence>